<reference evidence="1 2" key="1">
    <citation type="submission" date="2019-05" db="EMBL/GenBank/DDBJ databases">
        <title>Another draft genome of Portunus trituberculatus and its Hox gene families provides insights of decapod evolution.</title>
        <authorList>
            <person name="Jeong J.-H."/>
            <person name="Song I."/>
            <person name="Kim S."/>
            <person name="Choi T."/>
            <person name="Kim D."/>
            <person name="Ryu S."/>
            <person name="Kim W."/>
        </authorList>
    </citation>
    <scope>NUCLEOTIDE SEQUENCE [LARGE SCALE GENOMIC DNA]</scope>
    <source>
        <tissue evidence="1">Muscle</tissue>
    </source>
</reference>
<protein>
    <submittedName>
        <fullName evidence="1">Uncharacterized protein</fullName>
    </submittedName>
</protein>
<evidence type="ECO:0000313" key="1">
    <source>
        <dbReference type="EMBL" id="MPC27434.1"/>
    </source>
</evidence>
<name>A0A5B7E3V6_PORTR</name>
<comment type="caution">
    <text evidence="1">The sequence shown here is derived from an EMBL/GenBank/DDBJ whole genome shotgun (WGS) entry which is preliminary data.</text>
</comment>
<keyword evidence="2" id="KW-1185">Reference proteome</keyword>
<sequence length="88" mass="9441">MAWLGCPSHTWPTINKTFKFSTLQSLTTPAPHSAALIESKTQWSDGSCYWSWSTVSAGVSCGVVSLCMPHPPPTHLRTPGNSSPQLVG</sequence>
<gene>
    <name evidence="1" type="ORF">E2C01_020602</name>
</gene>
<dbReference type="Proteomes" id="UP000324222">
    <property type="component" value="Unassembled WGS sequence"/>
</dbReference>
<evidence type="ECO:0000313" key="2">
    <source>
        <dbReference type="Proteomes" id="UP000324222"/>
    </source>
</evidence>
<dbReference type="AlphaFoldDB" id="A0A5B7E3V6"/>
<organism evidence="1 2">
    <name type="scientific">Portunus trituberculatus</name>
    <name type="common">Swimming crab</name>
    <name type="synonym">Neptunus trituberculatus</name>
    <dbReference type="NCBI Taxonomy" id="210409"/>
    <lineage>
        <taxon>Eukaryota</taxon>
        <taxon>Metazoa</taxon>
        <taxon>Ecdysozoa</taxon>
        <taxon>Arthropoda</taxon>
        <taxon>Crustacea</taxon>
        <taxon>Multicrustacea</taxon>
        <taxon>Malacostraca</taxon>
        <taxon>Eumalacostraca</taxon>
        <taxon>Eucarida</taxon>
        <taxon>Decapoda</taxon>
        <taxon>Pleocyemata</taxon>
        <taxon>Brachyura</taxon>
        <taxon>Eubrachyura</taxon>
        <taxon>Portunoidea</taxon>
        <taxon>Portunidae</taxon>
        <taxon>Portuninae</taxon>
        <taxon>Portunus</taxon>
    </lineage>
</organism>
<dbReference type="EMBL" id="VSRR010001746">
    <property type="protein sequence ID" value="MPC27434.1"/>
    <property type="molecule type" value="Genomic_DNA"/>
</dbReference>
<proteinExistence type="predicted"/>
<accession>A0A5B7E3V6</accession>